<dbReference type="AlphaFoldDB" id="A0A0J7LAU2"/>
<name>A0A0J7LAU2_LASNI</name>
<sequence length="654" mass="74519">MNVGGDITQLSYKELQALALRYHIPGNVKKKVLIKVLQAAKSGNEAEFSRLLQELRKSRKRKTRKSKDSRLGITSTPLHSPDYMMADDDYYCQQQQQQPQQQPPYQWIGAEEEIVSKDDDTKIPHYEEFKQFLLKRIQREFQACDNNNNNQVQDLSIVDLRTTPMPPNLQTIPLDESNYPKANLINHMDPLAISSNDRPSYEMLKEPENSSQGSFLLKRMLQAPVGANLGEIASSLFWASNLLDNSDTLTAESENNENEDQLETNANEYYGMLKNARGEFLLNEANMMSQQVPGAMTTDDQYRFPNDVDNRPNPYQNWTITSVMEMPDTDLQSSKVYHAIYYNNTDPAVATANADNNLTYQYQTDAAYNGSQNFFNFDAQDANYGTDMIVNDPNDIYYLQNFGKHSGEMGTGYFRNVDTFGQNNAQQNTYANDQQYQYHYPRFTQETSNSLNERLDQQQNNVVPGVENGVNHEIDAANMQRPANGTMEPFWPKWPAETNNNLENILNYHVSKQVDYSKLSQTSCVYCYVAPIVSQRSSLTNNGHCSVERRYTAEQRQHSFSPYWMLYNDASQGMRMTNVPSDSFVQHTTTTTMHTTTTVPGNDILKEIVGDVPEAPINDVWMNQYESSSIGDDITVPISDSLFCNDISNAPTKT</sequence>
<feature type="region of interest" description="Disordered" evidence="1">
    <location>
        <begin position="57"/>
        <end position="79"/>
    </location>
</feature>
<comment type="caution">
    <text evidence="2">The sequence shown here is derived from an EMBL/GenBank/DDBJ whole genome shotgun (WGS) entry which is preliminary data.</text>
</comment>
<reference evidence="2 3" key="1">
    <citation type="submission" date="2015-04" db="EMBL/GenBank/DDBJ databases">
        <title>Lasius niger genome sequencing.</title>
        <authorList>
            <person name="Konorov E.A."/>
            <person name="Nikitin M.A."/>
            <person name="Kirill M.V."/>
            <person name="Chang P."/>
        </authorList>
    </citation>
    <scope>NUCLEOTIDE SEQUENCE [LARGE SCALE GENOMIC DNA]</scope>
    <source>
        <tissue evidence="2">Whole</tissue>
    </source>
</reference>
<dbReference type="EMBL" id="LBMM01000017">
    <property type="protein sequence ID" value="KMR05331.1"/>
    <property type="molecule type" value="Genomic_DNA"/>
</dbReference>
<evidence type="ECO:0000313" key="2">
    <source>
        <dbReference type="EMBL" id="KMR05331.1"/>
    </source>
</evidence>
<accession>A0A0J7LAU2</accession>
<dbReference type="PaxDb" id="67767-A0A0J7LAU2"/>
<gene>
    <name evidence="2" type="ORF">RF55_64</name>
</gene>
<protein>
    <submittedName>
        <fullName evidence="2">Uncharacterized protein</fullName>
    </submittedName>
</protein>
<keyword evidence="3" id="KW-1185">Reference proteome</keyword>
<dbReference type="OrthoDB" id="7693269at2759"/>
<evidence type="ECO:0000256" key="1">
    <source>
        <dbReference type="SAM" id="MobiDB-lite"/>
    </source>
</evidence>
<evidence type="ECO:0000313" key="3">
    <source>
        <dbReference type="Proteomes" id="UP000036403"/>
    </source>
</evidence>
<organism evidence="2 3">
    <name type="scientific">Lasius niger</name>
    <name type="common">Black garden ant</name>
    <dbReference type="NCBI Taxonomy" id="67767"/>
    <lineage>
        <taxon>Eukaryota</taxon>
        <taxon>Metazoa</taxon>
        <taxon>Ecdysozoa</taxon>
        <taxon>Arthropoda</taxon>
        <taxon>Hexapoda</taxon>
        <taxon>Insecta</taxon>
        <taxon>Pterygota</taxon>
        <taxon>Neoptera</taxon>
        <taxon>Endopterygota</taxon>
        <taxon>Hymenoptera</taxon>
        <taxon>Apocrita</taxon>
        <taxon>Aculeata</taxon>
        <taxon>Formicoidea</taxon>
        <taxon>Formicidae</taxon>
        <taxon>Formicinae</taxon>
        <taxon>Lasius</taxon>
        <taxon>Lasius</taxon>
    </lineage>
</organism>
<feature type="compositionally biased region" description="Basic residues" evidence="1">
    <location>
        <begin position="57"/>
        <end position="67"/>
    </location>
</feature>
<dbReference type="Proteomes" id="UP000036403">
    <property type="component" value="Unassembled WGS sequence"/>
</dbReference>
<proteinExistence type="predicted"/>